<proteinExistence type="predicted"/>
<dbReference type="KEGG" id="abri:DFR85_15910"/>
<dbReference type="Gene3D" id="3.40.630.30">
    <property type="match status" value="1"/>
</dbReference>
<dbReference type="AlphaFoldDB" id="A0A2U9IF94"/>
<protein>
    <recommendedName>
        <fullName evidence="3">BioF2-like acetyltransferase domain-containing protein</fullName>
    </recommendedName>
</protein>
<organism evidence="1 2">
    <name type="scientific">Acidianus brierleyi</name>
    <dbReference type="NCBI Taxonomy" id="41673"/>
    <lineage>
        <taxon>Archaea</taxon>
        <taxon>Thermoproteota</taxon>
        <taxon>Thermoprotei</taxon>
        <taxon>Sulfolobales</taxon>
        <taxon>Sulfolobaceae</taxon>
        <taxon>Acidianus</taxon>
    </lineage>
</organism>
<reference evidence="1 2" key="1">
    <citation type="submission" date="2018-05" db="EMBL/GenBank/DDBJ databases">
        <title>Complete Genome Sequences of Extremely Thermoacidophilic, Metal-Mobilizing Type-Strain Members of the Archaeal Family Sulfolobaceae: Acidianus brierleyi DSM-1651T, Acidianus sulfidivorans DSM-18786T, Metallosphaera hakonensis DSM-7519T, and Metallosphaera prunae DSM-10039T.</title>
        <authorList>
            <person name="Counts J.A."/>
            <person name="Kelly R.M."/>
        </authorList>
    </citation>
    <scope>NUCLEOTIDE SEQUENCE [LARGE SCALE GENOMIC DNA]</scope>
    <source>
        <strain evidence="1 2">DSM 1651</strain>
    </source>
</reference>
<accession>A0A2U9IF94</accession>
<sequence>MKLAEKENIHIINEFNFDIYKEYYENCYLQTLESKESTKLQAGYKFFEYLAKKDMLRSVFGLLDNKIISGVFILYDEESRIGYYIDAASSQEGKKLGANYLLLYNQINYFREKGYILDLGGAPLGKLKKWDDIFLFKKKWGKVVDMPLITLKNFLTVILYKFRKF</sequence>
<dbReference type="Proteomes" id="UP000248044">
    <property type="component" value="Chromosome"/>
</dbReference>
<dbReference type="EMBL" id="CP029289">
    <property type="protein sequence ID" value="AWR94713.1"/>
    <property type="molecule type" value="Genomic_DNA"/>
</dbReference>
<dbReference type="InterPro" id="IPR016181">
    <property type="entry name" value="Acyl_CoA_acyltransferase"/>
</dbReference>
<evidence type="ECO:0000313" key="1">
    <source>
        <dbReference type="EMBL" id="AWR94713.1"/>
    </source>
</evidence>
<keyword evidence="2" id="KW-1185">Reference proteome</keyword>
<name>A0A2U9IF94_9CREN</name>
<dbReference type="SUPFAM" id="SSF55729">
    <property type="entry name" value="Acyl-CoA N-acyltransferases (Nat)"/>
    <property type="match status" value="1"/>
</dbReference>
<evidence type="ECO:0000313" key="2">
    <source>
        <dbReference type="Proteomes" id="UP000248044"/>
    </source>
</evidence>
<gene>
    <name evidence="1" type="ORF">DFR85_09020</name>
</gene>
<evidence type="ECO:0008006" key="3">
    <source>
        <dbReference type="Google" id="ProtNLM"/>
    </source>
</evidence>